<dbReference type="AlphaFoldDB" id="A0A6M3LSB2"/>
<proteinExistence type="predicted"/>
<reference evidence="1" key="1">
    <citation type="submission" date="2020-03" db="EMBL/GenBank/DDBJ databases">
        <title>The deep terrestrial virosphere.</title>
        <authorList>
            <person name="Holmfeldt K."/>
            <person name="Nilsson E."/>
            <person name="Simone D."/>
            <person name="Lopez-Fernandez M."/>
            <person name="Wu X."/>
            <person name="de Brujin I."/>
            <person name="Lundin D."/>
            <person name="Andersson A."/>
            <person name="Bertilsson S."/>
            <person name="Dopson M."/>
        </authorList>
    </citation>
    <scope>NUCLEOTIDE SEQUENCE</scope>
    <source>
        <strain evidence="1">MM415B06821</strain>
    </source>
</reference>
<sequence>MSEPIGYLVKSNGKIRVVWAKNSRAAARTMLADAVTRRSVKLLPVTGPICCFHDCKKECYETLDPQIHVYEVKPNPLRRRFVYVIKLPDYMANRLCARPNQRIINRLEA</sequence>
<dbReference type="EMBL" id="MT143455">
    <property type="protein sequence ID" value="QJA97019.1"/>
    <property type="molecule type" value="Genomic_DNA"/>
</dbReference>
<gene>
    <name evidence="1" type="ORF">MM415B06821_0003</name>
</gene>
<protein>
    <submittedName>
        <fullName evidence="1">Uncharacterized protein</fullName>
    </submittedName>
</protein>
<accession>A0A6M3LSB2</accession>
<evidence type="ECO:0000313" key="1">
    <source>
        <dbReference type="EMBL" id="QJA97019.1"/>
    </source>
</evidence>
<name>A0A6M3LSB2_9ZZZZ</name>
<organism evidence="1">
    <name type="scientific">viral metagenome</name>
    <dbReference type="NCBI Taxonomy" id="1070528"/>
    <lineage>
        <taxon>unclassified sequences</taxon>
        <taxon>metagenomes</taxon>
        <taxon>organismal metagenomes</taxon>
    </lineage>
</organism>